<comment type="subcellular location">
    <subcellularLocation>
        <location evidence="1">Cell membrane</location>
        <topology evidence="1">Multi-pass membrane protein</topology>
    </subcellularLocation>
</comment>
<dbReference type="GO" id="GO:0005886">
    <property type="term" value="C:plasma membrane"/>
    <property type="evidence" value="ECO:0007669"/>
    <property type="project" value="UniProtKB-SubCell"/>
</dbReference>
<evidence type="ECO:0000256" key="2">
    <source>
        <dbReference type="ARBA" id="ARBA00009773"/>
    </source>
</evidence>
<evidence type="ECO:0000256" key="3">
    <source>
        <dbReference type="ARBA" id="ARBA00022448"/>
    </source>
</evidence>
<dbReference type="GO" id="GO:0055085">
    <property type="term" value="P:transmembrane transport"/>
    <property type="evidence" value="ECO:0007669"/>
    <property type="project" value="TreeGrafter"/>
</dbReference>
<protein>
    <recommendedName>
        <fullName evidence="12">Permease</fullName>
    </recommendedName>
</protein>
<dbReference type="InterPro" id="IPR002549">
    <property type="entry name" value="AI-2E-like"/>
</dbReference>
<feature type="transmembrane region" description="Helical" evidence="9">
    <location>
        <begin position="41"/>
        <end position="60"/>
    </location>
</feature>
<evidence type="ECO:0000256" key="1">
    <source>
        <dbReference type="ARBA" id="ARBA00004651"/>
    </source>
</evidence>
<dbReference type="AlphaFoldDB" id="A0A662ZFT7"/>
<evidence type="ECO:0000256" key="9">
    <source>
        <dbReference type="SAM" id="Phobius"/>
    </source>
</evidence>
<feature type="region of interest" description="Disordered" evidence="8">
    <location>
        <begin position="153"/>
        <end position="221"/>
    </location>
</feature>
<organism evidence="10 11">
    <name type="scientific">Ruminobacter amylophilus</name>
    <dbReference type="NCBI Taxonomy" id="867"/>
    <lineage>
        <taxon>Bacteria</taxon>
        <taxon>Pseudomonadati</taxon>
        <taxon>Pseudomonadota</taxon>
        <taxon>Gammaproteobacteria</taxon>
        <taxon>Aeromonadales</taxon>
        <taxon>Succinivibrionaceae</taxon>
        <taxon>Ruminobacter</taxon>
    </lineage>
</organism>
<evidence type="ECO:0000256" key="4">
    <source>
        <dbReference type="ARBA" id="ARBA00022475"/>
    </source>
</evidence>
<keyword evidence="4" id="KW-1003">Cell membrane</keyword>
<feature type="transmembrane region" description="Helical" evidence="9">
    <location>
        <begin position="67"/>
        <end position="89"/>
    </location>
</feature>
<evidence type="ECO:0000313" key="11">
    <source>
        <dbReference type="Proteomes" id="UP000243745"/>
    </source>
</evidence>
<evidence type="ECO:0000313" key="10">
    <source>
        <dbReference type="EMBL" id="SFP00751.1"/>
    </source>
</evidence>
<feature type="compositionally biased region" description="Basic and acidic residues" evidence="8">
    <location>
        <begin position="202"/>
        <end position="221"/>
    </location>
</feature>
<dbReference type="EMBL" id="FOXF01000002">
    <property type="protein sequence ID" value="SFP00751.1"/>
    <property type="molecule type" value="Genomic_DNA"/>
</dbReference>
<evidence type="ECO:0000256" key="5">
    <source>
        <dbReference type="ARBA" id="ARBA00022692"/>
    </source>
</evidence>
<comment type="similarity">
    <text evidence="2">Belongs to the autoinducer-2 exporter (AI-2E) (TC 2.A.86) family.</text>
</comment>
<evidence type="ECO:0000256" key="8">
    <source>
        <dbReference type="SAM" id="MobiDB-lite"/>
    </source>
</evidence>
<keyword evidence="11" id="KW-1185">Reference proteome</keyword>
<keyword evidence="6 9" id="KW-1133">Transmembrane helix</keyword>
<evidence type="ECO:0008006" key="12">
    <source>
        <dbReference type="Google" id="ProtNLM"/>
    </source>
</evidence>
<dbReference type="Pfam" id="PF01594">
    <property type="entry name" value="AI-2E_transport"/>
    <property type="match status" value="2"/>
</dbReference>
<sequence>MISFFKDWYMRNMSNPAAIILILQFITAFVILYFFSNVFGTLVAALVLAFMLERPVSFLIKHGASRLGATILVMLCYIVFFICLFVAVIPPAAEQLTRISTSISETLTEISNHGENANIQEILKEKIVMSSKNTSPESNDIQRNNLETDTLAHQNDQASSETEISENAETALTVEDTSPISKNSDINANNGSVAVNEPSSAQEEKKSGYEPKRMNEEDKQESTATISWLSAKLQQLTDKLPKTYKDLLSDQQMKEYAISFMRTVKGWVTPFITTKIAPLFMDMLSFVVYFIIVPIFAFYMLKDKDKFLSLSKKYLCSHEEVTSFWAEMNILISKYLNGKCIHVIIIFLVNWIAFSILGLNYGLLLAIGVGLSVIIPYVGMIIITIPIVIIGLIQFGLSGDMVWLIAIYTIIQILDGYVLTPMLFSETLNLDPFSILVAIVVFGGLLGFWGVVLAIPLATFVKTIFTKWPVNRKYIESKKLEAKSIS</sequence>
<keyword evidence="7 9" id="KW-0472">Membrane</keyword>
<dbReference type="OrthoDB" id="5562213at2"/>
<feature type="transmembrane region" description="Helical" evidence="9">
    <location>
        <begin position="402"/>
        <end position="424"/>
    </location>
</feature>
<name>A0A662ZFT7_9GAMM</name>
<dbReference type="PANTHER" id="PTHR21716:SF53">
    <property type="entry name" value="PERMEASE PERM-RELATED"/>
    <property type="match status" value="1"/>
</dbReference>
<feature type="transmembrane region" description="Helical" evidence="9">
    <location>
        <begin position="279"/>
        <end position="301"/>
    </location>
</feature>
<evidence type="ECO:0000256" key="6">
    <source>
        <dbReference type="ARBA" id="ARBA00022989"/>
    </source>
</evidence>
<dbReference type="PANTHER" id="PTHR21716">
    <property type="entry name" value="TRANSMEMBRANE PROTEIN"/>
    <property type="match status" value="1"/>
</dbReference>
<proteinExistence type="inferred from homology"/>
<gene>
    <name evidence="10" type="ORF">SAMN02910344_00157</name>
</gene>
<evidence type="ECO:0000256" key="7">
    <source>
        <dbReference type="ARBA" id="ARBA00023136"/>
    </source>
</evidence>
<keyword evidence="5 9" id="KW-0812">Transmembrane</keyword>
<accession>A0A662ZFT7</accession>
<feature type="transmembrane region" description="Helical" evidence="9">
    <location>
        <begin position="436"/>
        <end position="465"/>
    </location>
</feature>
<keyword evidence="3" id="KW-0813">Transport</keyword>
<dbReference type="Proteomes" id="UP000243745">
    <property type="component" value="Unassembled WGS sequence"/>
</dbReference>
<reference evidence="10 11" key="1">
    <citation type="submission" date="2016-10" db="EMBL/GenBank/DDBJ databases">
        <authorList>
            <person name="Varghese N."/>
            <person name="Submissions S."/>
        </authorList>
    </citation>
    <scope>NUCLEOTIDE SEQUENCE [LARGE SCALE GENOMIC DNA]</scope>
    <source>
        <strain evidence="10 11">DSM 1361</strain>
    </source>
</reference>
<feature type="compositionally biased region" description="Polar residues" evidence="8">
    <location>
        <begin position="153"/>
        <end position="201"/>
    </location>
</feature>
<feature type="transmembrane region" description="Helical" evidence="9">
    <location>
        <begin position="12"/>
        <end position="35"/>
    </location>
</feature>
<feature type="transmembrane region" description="Helical" evidence="9">
    <location>
        <begin position="365"/>
        <end position="390"/>
    </location>
</feature>
<feature type="transmembrane region" description="Helical" evidence="9">
    <location>
        <begin position="340"/>
        <end position="359"/>
    </location>
</feature>